<reference evidence="1" key="1">
    <citation type="journal article" date="2015" name="Nature">
        <title>Complex archaea that bridge the gap between prokaryotes and eukaryotes.</title>
        <authorList>
            <person name="Spang A."/>
            <person name="Saw J.H."/>
            <person name="Jorgensen S.L."/>
            <person name="Zaremba-Niedzwiedzka K."/>
            <person name="Martijn J."/>
            <person name="Lind A.E."/>
            <person name="van Eijk R."/>
            <person name="Schleper C."/>
            <person name="Guy L."/>
            <person name="Ettema T.J."/>
        </authorList>
    </citation>
    <scope>NUCLEOTIDE SEQUENCE</scope>
</reference>
<proteinExistence type="predicted"/>
<organism evidence="1">
    <name type="scientific">marine sediment metagenome</name>
    <dbReference type="NCBI Taxonomy" id="412755"/>
    <lineage>
        <taxon>unclassified sequences</taxon>
        <taxon>metagenomes</taxon>
        <taxon>ecological metagenomes</taxon>
    </lineage>
</organism>
<gene>
    <name evidence="1" type="ORF">LCGC14_0950230</name>
</gene>
<dbReference type="EMBL" id="LAZR01003377">
    <property type="protein sequence ID" value="KKN18974.1"/>
    <property type="molecule type" value="Genomic_DNA"/>
</dbReference>
<name>A0A0F9NM53_9ZZZZ</name>
<sequence>MFEIPVDKSEELKKFHAHECTLKGFGAIGGRFTYKFTPTSLGDIIVIECACGESIDLTDWENW</sequence>
<evidence type="ECO:0000313" key="1">
    <source>
        <dbReference type="EMBL" id="KKN18974.1"/>
    </source>
</evidence>
<dbReference type="AlphaFoldDB" id="A0A0F9NM53"/>
<accession>A0A0F9NM53</accession>
<protein>
    <submittedName>
        <fullName evidence="1">Uncharacterized protein</fullName>
    </submittedName>
</protein>
<comment type="caution">
    <text evidence="1">The sequence shown here is derived from an EMBL/GenBank/DDBJ whole genome shotgun (WGS) entry which is preliminary data.</text>
</comment>